<dbReference type="PANTHER" id="PTHR16537:SF1">
    <property type="entry name" value="PROTEIN ZNRD2"/>
    <property type="match status" value="1"/>
</dbReference>
<reference evidence="2" key="1">
    <citation type="submission" date="2021-03" db="EMBL/GenBank/DDBJ databases">
        <title>Draft genome sequence of rust myrtle Austropuccinia psidii MF-1, a brazilian biotype.</title>
        <authorList>
            <person name="Quecine M.C."/>
            <person name="Pachon D.M.R."/>
            <person name="Bonatelli M.L."/>
            <person name="Correr F.H."/>
            <person name="Franceschini L.M."/>
            <person name="Leite T.F."/>
            <person name="Margarido G.R.A."/>
            <person name="Almeida C.A."/>
            <person name="Ferrarezi J.A."/>
            <person name="Labate C.A."/>
        </authorList>
    </citation>
    <scope>NUCLEOTIDE SEQUENCE</scope>
    <source>
        <strain evidence="2">MF-1</strain>
    </source>
</reference>
<name>A0A9Q3HFW2_9BASI</name>
<dbReference type="Proteomes" id="UP000765509">
    <property type="component" value="Unassembled WGS sequence"/>
</dbReference>
<dbReference type="OrthoDB" id="28939at2759"/>
<keyword evidence="3" id="KW-1185">Reference proteome</keyword>
<evidence type="ECO:0000313" key="2">
    <source>
        <dbReference type="EMBL" id="MBW0502737.1"/>
    </source>
</evidence>
<comment type="caution">
    <text evidence="2">The sequence shown here is derived from an EMBL/GenBank/DDBJ whole genome shotgun (WGS) entry which is preliminary data.</text>
</comment>
<evidence type="ECO:0000313" key="3">
    <source>
        <dbReference type="Proteomes" id="UP000765509"/>
    </source>
</evidence>
<feature type="region of interest" description="Disordered" evidence="1">
    <location>
        <begin position="51"/>
        <end position="117"/>
    </location>
</feature>
<dbReference type="AlphaFoldDB" id="A0A9Q3HFW2"/>
<evidence type="ECO:0008006" key="4">
    <source>
        <dbReference type="Google" id="ProtNLM"/>
    </source>
</evidence>
<accession>A0A9Q3HFW2</accession>
<evidence type="ECO:0000256" key="1">
    <source>
        <dbReference type="SAM" id="MobiDB-lite"/>
    </source>
</evidence>
<sequence length="324" mass="33999">MASPSEVSGILGRYMLQGWTLTDVNCPNLHCMGCPLMRSRTGEEFCARCDGGPAGASSTSRTLKPQAPTFLNPSSSSSNASDDSPATVVTEPSGYITPPTPPLNSLSHPGPDVDDGEDLVPIANPQVLEARRAQSDLASSRIGQLLLKGWVLLDAHCQGPECWGVPLMRTPKRVVSEADGLKRKWCVICEQDWGLDSSRAVGQGVSTARTHGPSTAAPSPLTEPTNIVSASSATKDVIALPASSNDIQSGFLEPDLPTLCNASIPALPVPSDSAVIQIAKGAISEAIKHLSASLVKYAQEAQNPVLLVSTAEQLDKLVGIYKNL</sequence>
<dbReference type="PANTHER" id="PTHR16537">
    <property type="entry name" value="SJOEGREN SYNDROME/SCLERODERMA AUTOANTIGEN 1"/>
    <property type="match status" value="1"/>
</dbReference>
<feature type="compositionally biased region" description="Low complexity" evidence="1">
    <location>
        <begin position="72"/>
        <end position="86"/>
    </location>
</feature>
<gene>
    <name evidence="2" type="ORF">O181_042452</name>
</gene>
<dbReference type="Pfam" id="PF06677">
    <property type="entry name" value="Auto_anti-p27"/>
    <property type="match status" value="2"/>
</dbReference>
<organism evidence="2 3">
    <name type="scientific">Austropuccinia psidii MF-1</name>
    <dbReference type="NCBI Taxonomy" id="1389203"/>
    <lineage>
        <taxon>Eukaryota</taxon>
        <taxon>Fungi</taxon>
        <taxon>Dikarya</taxon>
        <taxon>Basidiomycota</taxon>
        <taxon>Pucciniomycotina</taxon>
        <taxon>Pucciniomycetes</taxon>
        <taxon>Pucciniales</taxon>
        <taxon>Sphaerophragmiaceae</taxon>
        <taxon>Austropuccinia</taxon>
    </lineage>
</organism>
<dbReference type="InterPro" id="IPR051888">
    <property type="entry name" value="UPF0148_domain"/>
</dbReference>
<dbReference type="InterPro" id="IPR009563">
    <property type="entry name" value="SSSCA1"/>
</dbReference>
<protein>
    <recommendedName>
        <fullName evidence="4">Sjogrens syndrome scleroderma autoantigen 1 family protein</fullName>
    </recommendedName>
</protein>
<proteinExistence type="predicted"/>
<dbReference type="EMBL" id="AVOT02016989">
    <property type="protein sequence ID" value="MBW0502737.1"/>
    <property type="molecule type" value="Genomic_DNA"/>
</dbReference>